<keyword evidence="2" id="KW-1185">Reference proteome</keyword>
<accession>A0A518K3B3</accession>
<dbReference type="InterPro" id="IPR029063">
    <property type="entry name" value="SAM-dependent_MTases_sf"/>
</dbReference>
<gene>
    <name evidence="1" type="ORF">Spa11_04680</name>
</gene>
<dbReference type="Gene3D" id="3.40.50.150">
    <property type="entry name" value="Vaccinia Virus protein VP39"/>
    <property type="match status" value="1"/>
</dbReference>
<dbReference type="Pfam" id="PF13578">
    <property type="entry name" value="Methyltransf_24"/>
    <property type="match status" value="1"/>
</dbReference>
<sequence>MSPAEWFATHRILGLRHSWESATPCGETPPTPLFTLQLIGTDDQAYESQDGGMAAENLLNTSLIDSHLMREAPWSEGHGAAPGHLGGGMLYYALTHLLCAKRCVCIGSGGGFVPRLMRQAQRDLLRAGVLEEAETHLIDANLPQSGWGSPHWLDDDSFFRRQFPDVTLHLRRSDEALPSFAPGSVDYVHVDGDHSYGGCRRDFELSLPLLTERGVITLHDTSLHEQERSCGVHRVVNELRRSRRIDVIDLPLVGRGVAIVRPRPRQVGRVRRFFSKLKP</sequence>
<organism evidence="1 2">
    <name type="scientific">Botrimarina mediterranea</name>
    <dbReference type="NCBI Taxonomy" id="2528022"/>
    <lineage>
        <taxon>Bacteria</taxon>
        <taxon>Pseudomonadati</taxon>
        <taxon>Planctomycetota</taxon>
        <taxon>Planctomycetia</taxon>
        <taxon>Pirellulales</taxon>
        <taxon>Lacipirellulaceae</taxon>
        <taxon>Botrimarina</taxon>
    </lineage>
</organism>
<dbReference type="Proteomes" id="UP000316426">
    <property type="component" value="Chromosome"/>
</dbReference>
<name>A0A518K3B3_9BACT</name>
<reference evidence="1 2" key="1">
    <citation type="submission" date="2019-02" db="EMBL/GenBank/DDBJ databases">
        <title>Deep-cultivation of Planctomycetes and their phenomic and genomic characterization uncovers novel biology.</title>
        <authorList>
            <person name="Wiegand S."/>
            <person name="Jogler M."/>
            <person name="Boedeker C."/>
            <person name="Pinto D."/>
            <person name="Vollmers J."/>
            <person name="Rivas-Marin E."/>
            <person name="Kohn T."/>
            <person name="Peeters S.H."/>
            <person name="Heuer A."/>
            <person name="Rast P."/>
            <person name="Oberbeckmann S."/>
            <person name="Bunk B."/>
            <person name="Jeske O."/>
            <person name="Meyerdierks A."/>
            <person name="Storesund J.E."/>
            <person name="Kallscheuer N."/>
            <person name="Luecker S."/>
            <person name="Lage O.M."/>
            <person name="Pohl T."/>
            <person name="Merkel B.J."/>
            <person name="Hornburger P."/>
            <person name="Mueller R.-W."/>
            <person name="Bruemmer F."/>
            <person name="Labrenz M."/>
            <person name="Spormann A.M."/>
            <person name="Op den Camp H."/>
            <person name="Overmann J."/>
            <person name="Amann R."/>
            <person name="Jetten M.S.M."/>
            <person name="Mascher T."/>
            <person name="Medema M.H."/>
            <person name="Devos D.P."/>
            <person name="Kaster A.-K."/>
            <person name="Ovreas L."/>
            <person name="Rohde M."/>
            <person name="Galperin M.Y."/>
            <person name="Jogler C."/>
        </authorList>
    </citation>
    <scope>NUCLEOTIDE SEQUENCE [LARGE SCALE GENOMIC DNA]</scope>
    <source>
        <strain evidence="1 2">Spa11</strain>
    </source>
</reference>
<dbReference type="EMBL" id="CP036349">
    <property type="protein sequence ID" value="QDV72294.1"/>
    <property type="molecule type" value="Genomic_DNA"/>
</dbReference>
<evidence type="ECO:0000313" key="1">
    <source>
        <dbReference type="EMBL" id="QDV72294.1"/>
    </source>
</evidence>
<dbReference type="KEGG" id="bmei:Spa11_04680"/>
<protein>
    <recommendedName>
        <fullName evidence="3">Class I SAM-dependent methyltransferase</fullName>
    </recommendedName>
</protein>
<evidence type="ECO:0008006" key="3">
    <source>
        <dbReference type="Google" id="ProtNLM"/>
    </source>
</evidence>
<dbReference type="AlphaFoldDB" id="A0A518K3B3"/>
<evidence type="ECO:0000313" key="2">
    <source>
        <dbReference type="Proteomes" id="UP000316426"/>
    </source>
</evidence>
<dbReference type="SUPFAM" id="SSF53335">
    <property type="entry name" value="S-adenosyl-L-methionine-dependent methyltransferases"/>
    <property type="match status" value="1"/>
</dbReference>
<proteinExistence type="predicted"/>